<accession>A0ABQ9XEF2</accession>
<sequence length="285" mass="31862">MTQAPPLQSPLASIPGYSISSTTNLLMDNGQIVSVNDIPASREEPIFIAVAGGTASGKTTLCEAVIEYLKKHQIIGPQQHVVIVPQDSFYRNLTPQEAEMAEQSRFNFDHPDAFDFELLRQTLRDLKLNKPVKIPSYDFTTNARREGEYTLVKQADVIILEGILALYDQEINRMMSVKLFVDCDSDMRLARRVQRDTKERGRSIDSIIGQYLTFVKPAYDDIISPTKRHADIVILNGKENKVAVSLICAQIRQVLQERLYRTMSPSPLVGKDKLASPPLLLGGSS</sequence>
<dbReference type="EC" id="2.7.1.48" evidence="2"/>
<dbReference type="EMBL" id="JARBJD010000153">
    <property type="protein sequence ID" value="KAK2949590.1"/>
    <property type="molecule type" value="Genomic_DNA"/>
</dbReference>
<comment type="pathway">
    <text evidence="1">Pyrimidine metabolism; UMP biosynthesis via salvage pathway; UMP from uridine: step 1/1.</text>
</comment>
<evidence type="ECO:0000256" key="3">
    <source>
        <dbReference type="ARBA" id="ARBA00022679"/>
    </source>
</evidence>
<evidence type="ECO:0000259" key="6">
    <source>
        <dbReference type="Pfam" id="PF00485"/>
    </source>
</evidence>
<dbReference type="InterPro" id="IPR006083">
    <property type="entry name" value="PRK/URK"/>
</dbReference>
<keyword evidence="5 7" id="KW-0418">Kinase</keyword>
<feature type="domain" description="Phosphoribulokinase/uridine kinase" evidence="6">
    <location>
        <begin position="47"/>
        <end position="243"/>
    </location>
</feature>
<dbReference type="Proteomes" id="UP001281761">
    <property type="component" value="Unassembled WGS sequence"/>
</dbReference>
<evidence type="ECO:0000256" key="4">
    <source>
        <dbReference type="ARBA" id="ARBA00022741"/>
    </source>
</evidence>
<name>A0ABQ9XEF2_9EUKA</name>
<evidence type="ECO:0000313" key="8">
    <source>
        <dbReference type="Proteomes" id="UP001281761"/>
    </source>
</evidence>
<dbReference type="Pfam" id="PF00485">
    <property type="entry name" value="PRK"/>
    <property type="match status" value="1"/>
</dbReference>
<dbReference type="CDD" id="cd02023">
    <property type="entry name" value="UMPK"/>
    <property type="match status" value="1"/>
</dbReference>
<dbReference type="Gene3D" id="3.40.50.300">
    <property type="entry name" value="P-loop containing nucleotide triphosphate hydrolases"/>
    <property type="match status" value="1"/>
</dbReference>
<gene>
    <name evidence="7" type="ORF">BLNAU_15450</name>
</gene>
<evidence type="ECO:0000256" key="2">
    <source>
        <dbReference type="ARBA" id="ARBA00012137"/>
    </source>
</evidence>
<evidence type="ECO:0000256" key="1">
    <source>
        <dbReference type="ARBA" id="ARBA00004690"/>
    </source>
</evidence>
<organism evidence="7 8">
    <name type="scientific">Blattamonas nauphoetae</name>
    <dbReference type="NCBI Taxonomy" id="2049346"/>
    <lineage>
        <taxon>Eukaryota</taxon>
        <taxon>Metamonada</taxon>
        <taxon>Preaxostyla</taxon>
        <taxon>Oxymonadida</taxon>
        <taxon>Blattamonas</taxon>
    </lineage>
</organism>
<dbReference type="SUPFAM" id="SSF52540">
    <property type="entry name" value="P-loop containing nucleoside triphosphate hydrolases"/>
    <property type="match status" value="1"/>
</dbReference>
<evidence type="ECO:0000256" key="5">
    <source>
        <dbReference type="ARBA" id="ARBA00022777"/>
    </source>
</evidence>
<comment type="caution">
    <text evidence="7">The sequence shown here is derived from an EMBL/GenBank/DDBJ whole genome shotgun (WGS) entry which is preliminary data.</text>
</comment>
<keyword evidence="3 7" id="KW-0808">Transferase</keyword>
<dbReference type="InterPro" id="IPR027417">
    <property type="entry name" value="P-loop_NTPase"/>
</dbReference>
<dbReference type="InterPro" id="IPR000764">
    <property type="entry name" value="Uridine_kinase-like"/>
</dbReference>
<reference evidence="7 8" key="1">
    <citation type="journal article" date="2022" name="bioRxiv">
        <title>Genomics of Preaxostyla Flagellates Illuminates Evolutionary Transitions and the Path Towards Mitochondrial Loss.</title>
        <authorList>
            <person name="Novak L.V.F."/>
            <person name="Treitli S.C."/>
            <person name="Pyrih J."/>
            <person name="Halakuc P."/>
            <person name="Pipaliya S.V."/>
            <person name="Vacek V."/>
            <person name="Brzon O."/>
            <person name="Soukal P."/>
            <person name="Eme L."/>
            <person name="Dacks J.B."/>
            <person name="Karnkowska A."/>
            <person name="Elias M."/>
            <person name="Hampl V."/>
        </authorList>
    </citation>
    <scope>NUCLEOTIDE SEQUENCE [LARGE SCALE GENOMIC DNA]</scope>
    <source>
        <strain evidence="7">NAU3</strain>
        <tissue evidence="7">Gut</tissue>
    </source>
</reference>
<evidence type="ECO:0000313" key="7">
    <source>
        <dbReference type="EMBL" id="KAK2949590.1"/>
    </source>
</evidence>
<keyword evidence="8" id="KW-1185">Reference proteome</keyword>
<proteinExistence type="predicted"/>
<dbReference type="PRINTS" id="PR00988">
    <property type="entry name" value="URIDINKINASE"/>
</dbReference>
<dbReference type="GO" id="GO:0004849">
    <property type="term" value="F:uridine kinase activity"/>
    <property type="evidence" value="ECO:0007669"/>
    <property type="project" value="UniProtKB-EC"/>
</dbReference>
<dbReference type="PANTHER" id="PTHR10285">
    <property type="entry name" value="URIDINE KINASE"/>
    <property type="match status" value="1"/>
</dbReference>
<keyword evidence="4" id="KW-0547">Nucleotide-binding</keyword>
<protein>
    <recommendedName>
        <fullName evidence="2">uridine/cytidine kinase</fullName>
        <ecNumber evidence="2">2.7.1.48</ecNumber>
    </recommendedName>
</protein>
<dbReference type="NCBIfam" id="NF004018">
    <property type="entry name" value="PRK05480.1"/>
    <property type="match status" value="1"/>
</dbReference>